<dbReference type="AlphaFoldDB" id="F8A4S6"/>
<sequence length="297" mass="33230">MRETDVAVLQTDFATPTLAPGGRSLLFMRQRSVEDRAHEGVFRLDLASGRIDHSGFRFRPRSSWTGPQVAYGLSPDGSRALICESWVDRTVDDRRGVSAERLTLTLATFDGSDPRELMTLHGVSHWLHSDQVSVQFSPDGRLAALSVTAAHVVEDLPSWDVRPRPVWGWTRRVMVLDTSTWETKHVYERGSNLAGPAAWGPASDRLLLETELGVTVQHLEGAADMVKTLPLESSENDQSRLLGMLDEERVLYFDVRRRQASIDSIRISDGERTRLRQWPAAVPPRIATAPLAAELWD</sequence>
<dbReference type="SUPFAM" id="SSF82171">
    <property type="entry name" value="DPP6 N-terminal domain-like"/>
    <property type="match status" value="1"/>
</dbReference>
<dbReference type="KEGG" id="cga:Celgi_0370"/>
<dbReference type="HOGENOM" id="CLU_935937_0_0_11"/>
<organism evidence="1 2">
    <name type="scientific">Cellulomonas gilvus (strain ATCC 13127 / NRRL B-14078)</name>
    <name type="common">Cellvibrio gilvus</name>
    <dbReference type="NCBI Taxonomy" id="593907"/>
    <lineage>
        <taxon>Bacteria</taxon>
        <taxon>Bacillati</taxon>
        <taxon>Actinomycetota</taxon>
        <taxon>Actinomycetes</taxon>
        <taxon>Micrococcales</taxon>
        <taxon>Cellulomonadaceae</taxon>
        <taxon>Cellulomonas</taxon>
    </lineage>
</organism>
<evidence type="ECO:0000313" key="1">
    <source>
        <dbReference type="EMBL" id="AEI10892.1"/>
    </source>
</evidence>
<dbReference type="EMBL" id="CP002665">
    <property type="protein sequence ID" value="AEI10892.1"/>
    <property type="molecule type" value="Genomic_DNA"/>
</dbReference>
<name>F8A4S6_CELGA</name>
<dbReference type="Proteomes" id="UP000000485">
    <property type="component" value="Chromosome"/>
</dbReference>
<proteinExistence type="predicted"/>
<evidence type="ECO:0000313" key="2">
    <source>
        <dbReference type="Proteomes" id="UP000000485"/>
    </source>
</evidence>
<accession>F8A4S6</accession>
<reference evidence="2" key="1">
    <citation type="submission" date="2011-04" db="EMBL/GenBank/DDBJ databases">
        <title>Complete sequence of Cellvibrio gilvus ATCC 13127.</title>
        <authorList>
            <person name="Lucas S."/>
            <person name="Han J."/>
            <person name="Lapidus A."/>
            <person name="Cheng J.-F."/>
            <person name="Goodwin L."/>
            <person name="Pitluck S."/>
            <person name="Peters L."/>
            <person name="Munk A."/>
            <person name="Detter J.C."/>
            <person name="Han C."/>
            <person name="Tapia R."/>
            <person name="Land M."/>
            <person name="Hauser L."/>
            <person name="Kyrpides N."/>
            <person name="Ivanova N."/>
            <person name="Ovchinnikova G."/>
            <person name="Pagani I."/>
            <person name="Mead D."/>
            <person name="Brumm P."/>
            <person name="Woyke T."/>
        </authorList>
    </citation>
    <scope>NUCLEOTIDE SEQUENCE [LARGE SCALE GENOMIC DNA]</scope>
    <source>
        <strain evidence="2">ATCC 13127 / NRRL B-14078</strain>
    </source>
</reference>
<keyword evidence="2" id="KW-1185">Reference proteome</keyword>
<gene>
    <name evidence="1" type="ordered locus">Celgi_0370</name>
</gene>
<protein>
    <submittedName>
        <fullName evidence="1">Uncharacterized protein</fullName>
    </submittedName>
</protein>